<gene>
    <name evidence="3" type="ORF">GCM10009544_60290</name>
</gene>
<dbReference type="EMBL" id="BAAAHB010000122">
    <property type="protein sequence ID" value="GAA0491496.1"/>
    <property type="molecule type" value="Genomic_DNA"/>
</dbReference>
<organism evidence="3 4">
    <name type="scientific">Streptomyces stramineus</name>
    <dbReference type="NCBI Taxonomy" id="173861"/>
    <lineage>
        <taxon>Bacteria</taxon>
        <taxon>Bacillati</taxon>
        <taxon>Actinomycetota</taxon>
        <taxon>Actinomycetes</taxon>
        <taxon>Kitasatosporales</taxon>
        <taxon>Streptomycetaceae</taxon>
        <taxon>Streptomyces</taxon>
    </lineage>
</organism>
<keyword evidence="4" id="KW-1185">Reference proteome</keyword>
<dbReference type="Proteomes" id="UP001499895">
    <property type="component" value="Unassembled WGS sequence"/>
</dbReference>
<feature type="signal peptide" evidence="2">
    <location>
        <begin position="1"/>
        <end position="25"/>
    </location>
</feature>
<evidence type="ECO:0000313" key="4">
    <source>
        <dbReference type="Proteomes" id="UP001499895"/>
    </source>
</evidence>
<accession>A0ABP3L3M8</accession>
<proteinExistence type="predicted"/>
<comment type="caution">
    <text evidence="3">The sequence shown here is derived from an EMBL/GenBank/DDBJ whole genome shotgun (WGS) entry which is preliminary data.</text>
</comment>
<evidence type="ECO:0000256" key="1">
    <source>
        <dbReference type="SAM" id="MobiDB-lite"/>
    </source>
</evidence>
<evidence type="ECO:0000313" key="3">
    <source>
        <dbReference type="EMBL" id="GAA0491496.1"/>
    </source>
</evidence>
<sequence length="231" mass="24834">MRAPLLTAAALAAALLTGGCTEVPAVPSPPAIPSGENERDDLLKIAQQSLVDRCLTARGLRPPSQGTTSKPTAEDRKARDALFGTGARELSVTLATGYTVTAHSDGCLAEAQRTLYGDQRRWFRAQVTVNNIDAEAAARMAKVPEYQAARARWERCVGPAGDDKPPAPAVQARCDRESGLGRTRARLEPNLLAEVRELRRTELAAYGELRDRALRRAVVTLASARPENDPG</sequence>
<evidence type="ECO:0008006" key="5">
    <source>
        <dbReference type="Google" id="ProtNLM"/>
    </source>
</evidence>
<protein>
    <recommendedName>
        <fullName evidence="5">Lipoprotein</fullName>
    </recommendedName>
</protein>
<keyword evidence="2" id="KW-0732">Signal</keyword>
<dbReference type="PROSITE" id="PS51257">
    <property type="entry name" value="PROKAR_LIPOPROTEIN"/>
    <property type="match status" value="1"/>
</dbReference>
<name>A0ABP3L3M8_9ACTN</name>
<reference evidence="4" key="1">
    <citation type="journal article" date="2019" name="Int. J. Syst. Evol. Microbiol.">
        <title>The Global Catalogue of Microorganisms (GCM) 10K type strain sequencing project: providing services to taxonomists for standard genome sequencing and annotation.</title>
        <authorList>
            <consortium name="The Broad Institute Genomics Platform"/>
            <consortium name="The Broad Institute Genome Sequencing Center for Infectious Disease"/>
            <person name="Wu L."/>
            <person name="Ma J."/>
        </authorList>
    </citation>
    <scope>NUCLEOTIDE SEQUENCE [LARGE SCALE GENOMIC DNA]</scope>
    <source>
        <strain evidence="4">JCM 10649</strain>
    </source>
</reference>
<dbReference type="RefSeq" id="WP_344096879.1">
    <property type="nucleotide sequence ID" value="NZ_BAAAHB010000122.1"/>
</dbReference>
<feature type="region of interest" description="Disordered" evidence="1">
    <location>
        <begin position="58"/>
        <end position="77"/>
    </location>
</feature>
<feature type="chain" id="PRO_5046419137" description="Lipoprotein" evidence="2">
    <location>
        <begin position="26"/>
        <end position="231"/>
    </location>
</feature>
<evidence type="ECO:0000256" key="2">
    <source>
        <dbReference type="SAM" id="SignalP"/>
    </source>
</evidence>